<comment type="caution">
    <text evidence="1">The sequence shown here is derived from an EMBL/GenBank/DDBJ whole genome shotgun (WGS) entry which is preliminary data.</text>
</comment>
<dbReference type="EMBL" id="CAMKVN010000599">
    <property type="protein sequence ID" value="CAI2169580.1"/>
    <property type="molecule type" value="Genomic_DNA"/>
</dbReference>
<keyword evidence="2" id="KW-1185">Reference proteome</keyword>
<sequence>MAGMVWTYDATEDLINLRNEYREEFENALNTEHAVIWDGIVTEITIFIQLKLLADNA</sequence>
<name>A0A9W4SHW1_9GLOM</name>
<reference evidence="1" key="1">
    <citation type="submission" date="2022-08" db="EMBL/GenBank/DDBJ databases">
        <authorList>
            <person name="Kallberg Y."/>
            <person name="Tangrot J."/>
            <person name="Rosling A."/>
        </authorList>
    </citation>
    <scope>NUCLEOTIDE SEQUENCE</scope>
    <source>
        <strain evidence="1">Wild A</strain>
    </source>
</reference>
<organism evidence="1 2">
    <name type="scientific">Funneliformis geosporum</name>
    <dbReference type="NCBI Taxonomy" id="1117311"/>
    <lineage>
        <taxon>Eukaryota</taxon>
        <taxon>Fungi</taxon>
        <taxon>Fungi incertae sedis</taxon>
        <taxon>Mucoromycota</taxon>
        <taxon>Glomeromycotina</taxon>
        <taxon>Glomeromycetes</taxon>
        <taxon>Glomerales</taxon>
        <taxon>Glomeraceae</taxon>
        <taxon>Funneliformis</taxon>
    </lineage>
</organism>
<gene>
    <name evidence="1" type="ORF">FWILDA_LOCUS4149</name>
</gene>
<protein>
    <submittedName>
        <fullName evidence="1">10427_t:CDS:1</fullName>
    </submittedName>
</protein>
<dbReference type="Proteomes" id="UP001153678">
    <property type="component" value="Unassembled WGS sequence"/>
</dbReference>
<feature type="non-terminal residue" evidence="1">
    <location>
        <position position="57"/>
    </location>
</feature>
<accession>A0A9W4SHW1</accession>
<evidence type="ECO:0000313" key="1">
    <source>
        <dbReference type="EMBL" id="CAI2169580.1"/>
    </source>
</evidence>
<evidence type="ECO:0000313" key="2">
    <source>
        <dbReference type="Proteomes" id="UP001153678"/>
    </source>
</evidence>
<dbReference type="AlphaFoldDB" id="A0A9W4SHW1"/>
<proteinExistence type="predicted"/>